<dbReference type="AlphaFoldDB" id="A0A347U7B0"/>
<proteinExistence type="predicted"/>
<feature type="domain" description="Metallo-carboxypeptidase C-terminal" evidence="2">
    <location>
        <begin position="341"/>
        <end position="429"/>
    </location>
</feature>
<dbReference type="OrthoDB" id="10830at2"/>
<dbReference type="RefSeq" id="WP_118916952.1">
    <property type="nucleotide sequence ID" value="NZ_CP032097.1"/>
</dbReference>
<dbReference type="Proteomes" id="UP000290588">
    <property type="component" value="Unassembled WGS sequence"/>
</dbReference>
<dbReference type="EMBL" id="NXIG01000006">
    <property type="protein sequence ID" value="RXI30659.1"/>
    <property type="molecule type" value="Genomic_DNA"/>
</dbReference>
<dbReference type="Pfam" id="PF17033">
    <property type="entry name" value="Peptidase_M99"/>
    <property type="match status" value="1"/>
</dbReference>
<evidence type="ECO:0000313" key="5">
    <source>
        <dbReference type="Proteomes" id="UP000262582"/>
    </source>
</evidence>
<evidence type="ECO:0000259" key="1">
    <source>
        <dbReference type="Pfam" id="PF17033"/>
    </source>
</evidence>
<dbReference type="EMBL" id="CP032097">
    <property type="protein sequence ID" value="AXX94738.1"/>
    <property type="molecule type" value="Genomic_DNA"/>
</dbReference>
<evidence type="ECO:0000259" key="2">
    <source>
        <dbReference type="Pfam" id="PF17129"/>
    </source>
</evidence>
<evidence type="ECO:0000313" key="6">
    <source>
        <dbReference type="Proteomes" id="UP000290588"/>
    </source>
</evidence>
<reference evidence="3 5" key="2">
    <citation type="submission" date="2018-08" db="EMBL/GenBank/DDBJ databases">
        <title>Complete genome of the Arcobacter ellisii type strain LMG 26155.</title>
        <authorList>
            <person name="Miller W.G."/>
            <person name="Yee E."/>
            <person name="Bono J.L."/>
        </authorList>
    </citation>
    <scope>NUCLEOTIDE SEQUENCE [LARGE SCALE GENOMIC DNA]</scope>
    <source>
        <strain evidence="3 5">LMG 26155</strain>
    </source>
</reference>
<dbReference type="Proteomes" id="UP000262582">
    <property type="component" value="Chromosome"/>
</dbReference>
<evidence type="ECO:0000313" key="3">
    <source>
        <dbReference type="EMBL" id="AXX94738.1"/>
    </source>
</evidence>
<dbReference type="KEGG" id="aell:AELL_1068"/>
<organism evidence="4 6">
    <name type="scientific">Arcobacter ellisii</name>
    <dbReference type="NCBI Taxonomy" id="913109"/>
    <lineage>
        <taxon>Bacteria</taxon>
        <taxon>Pseudomonadati</taxon>
        <taxon>Campylobacterota</taxon>
        <taxon>Epsilonproteobacteria</taxon>
        <taxon>Campylobacterales</taxon>
        <taxon>Arcobacteraceae</taxon>
        <taxon>Arcobacter</taxon>
    </lineage>
</organism>
<feature type="domain" description="D,L-carboxypeptidase peptidase" evidence="1">
    <location>
        <begin position="28"/>
        <end position="258"/>
    </location>
</feature>
<protein>
    <submittedName>
        <fullName evidence="3">Peptidoglycan peptidase 1</fullName>
    </submittedName>
</protein>
<name>A0A347U7B0_9BACT</name>
<dbReference type="InterPro" id="IPR033397">
    <property type="entry name" value="Metallo_peptidase_C"/>
</dbReference>
<gene>
    <name evidence="3" type="primary">pgp1</name>
    <name evidence="3" type="ORF">AELL_1068</name>
    <name evidence="4" type="ORF">CP962_07790</name>
</gene>
<sequence>MKFLVVFFVSFLSLFGANKDFTLYKKDGEKKGNTLLVIGGIHGDEPGGYFAPAFLEKHYKIKKGSVWIVPNINKDSIIANNRGIYNDMNRKFSNIDKNDPDYPNVTKIKKIILDKKVDLVLNLHDGHGFFRKNYENAIFNPNAWGQATIIDQEKINGLDKFGNLDEIATKVNDALNNDKLFQDFHSFGVKNTETKFKDEQMQLSLTFFAVTHNKPAFAIETSKNITDLAHKVIYQLKSIEEFMKVMDIEFEKDFDLNNYDEVCTKLFDFGKVTINNNIVFSLNDIKKVTRFVPLKNEKNDFVFEHTLGEVKTLDNRYELYIGNEKVVELYPQTFPIEEYKKSIKIEVDGKEIDSKFAQQIDIKESFRILKSDFRVNIIGFSKDGADSEDDILIKKADILDNYSVDTNKTKYRAEFYKDGKFYGMLILNFLAQ</sequence>
<dbReference type="Pfam" id="PF17129">
    <property type="entry name" value="Peptidase_M99_C"/>
    <property type="match status" value="1"/>
</dbReference>
<accession>A0A347U7B0</accession>
<reference evidence="4 6" key="1">
    <citation type="submission" date="2017-09" db="EMBL/GenBank/DDBJ databases">
        <title>Genomics of the genus Arcobacter.</title>
        <authorList>
            <person name="Perez-Cataluna A."/>
            <person name="Figueras M.J."/>
            <person name="Salas-Masso N."/>
        </authorList>
    </citation>
    <scope>NUCLEOTIDE SEQUENCE [LARGE SCALE GENOMIC DNA]</scope>
    <source>
        <strain evidence="4 6">CECT 7837</strain>
    </source>
</reference>
<dbReference type="Gene3D" id="3.40.630.10">
    <property type="entry name" value="Zn peptidases"/>
    <property type="match status" value="1"/>
</dbReference>
<evidence type="ECO:0000313" key="4">
    <source>
        <dbReference type="EMBL" id="RXI30659.1"/>
    </source>
</evidence>
<dbReference type="InterPro" id="IPR031489">
    <property type="entry name" value="Peptidase_M99"/>
</dbReference>
<dbReference type="SUPFAM" id="SSF53187">
    <property type="entry name" value="Zn-dependent exopeptidases"/>
    <property type="match status" value="1"/>
</dbReference>
<keyword evidence="5" id="KW-1185">Reference proteome</keyword>